<dbReference type="InterPro" id="IPR050248">
    <property type="entry name" value="Polysacc_deacetylase_ArnD"/>
</dbReference>
<dbReference type="CDD" id="cd10917">
    <property type="entry name" value="CE4_NodB_like_6s_7s"/>
    <property type="match status" value="1"/>
</dbReference>
<dbReference type="Proteomes" id="UP001072034">
    <property type="component" value="Unassembled WGS sequence"/>
</dbReference>
<feature type="domain" description="NodB homology" evidence="1">
    <location>
        <begin position="77"/>
        <end position="276"/>
    </location>
</feature>
<dbReference type="SUPFAM" id="SSF88713">
    <property type="entry name" value="Glycoside hydrolase/deacetylase"/>
    <property type="match status" value="1"/>
</dbReference>
<comment type="caution">
    <text evidence="2">The sequence shown here is derived from an EMBL/GenBank/DDBJ whole genome shotgun (WGS) entry which is preliminary data.</text>
</comment>
<evidence type="ECO:0000313" key="3">
    <source>
        <dbReference type="Proteomes" id="UP001072034"/>
    </source>
</evidence>
<sequence>MPERTPAPGWPDRPGRRGVLRAGLAGAAALAVGGGAGAGAVRYAGTHLPPTARVAPRPAEPGRYATRVLFQGSSDRGEVCVTFDDGPDPRWTPLVLDILAELGAPATFFVLGEAVAAHPELVAREAEAGHEVAIHNWVHTDVYGVEVDELRDSVDRTITAIQDAGAPRPALWRPPYGRIDAPALMVAAERGLDILLWSEHTPTAQLAADVTGTAHAGSVILCHDGRTQPSEELLRAMGESIAALQTRGLTLVTAGRLLAGDREDGKDGKADSGGGA</sequence>
<dbReference type="Pfam" id="PF01522">
    <property type="entry name" value="Polysacc_deac_1"/>
    <property type="match status" value="1"/>
</dbReference>
<dbReference type="InterPro" id="IPR006311">
    <property type="entry name" value="TAT_signal"/>
</dbReference>
<evidence type="ECO:0000259" key="1">
    <source>
        <dbReference type="PROSITE" id="PS51677"/>
    </source>
</evidence>
<dbReference type="RefSeq" id="WP_268916314.1">
    <property type="nucleotide sequence ID" value="NZ_JAPTMY010000001.1"/>
</dbReference>
<dbReference type="PANTHER" id="PTHR10587">
    <property type="entry name" value="GLYCOSYL TRANSFERASE-RELATED"/>
    <property type="match status" value="1"/>
</dbReference>
<dbReference type="EMBL" id="JAPTMY010000001">
    <property type="protein sequence ID" value="MCZ0856523.1"/>
    <property type="molecule type" value="Genomic_DNA"/>
</dbReference>
<dbReference type="InterPro" id="IPR011330">
    <property type="entry name" value="Glyco_hydro/deAcase_b/a-brl"/>
</dbReference>
<protein>
    <submittedName>
        <fullName evidence="2">Polysaccharide deacetylase family protein</fullName>
    </submittedName>
</protein>
<organism evidence="2 3">
    <name type="scientific">Actinomyces israelii</name>
    <dbReference type="NCBI Taxonomy" id="1659"/>
    <lineage>
        <taxon>Bacteria</taxon>
        <taxon>Bacillati</taxon>
        <taxon>Actinomycetota</taxon>
        <taxon>Actinomycetes</taxon>
        <taxon>Actinomycetales</taxon>
        <taxon>Actinomycetaceae</taxon>
        <taxon>Actinomyces</taxon>
    </lineage>
</organism>
<keyword evidence="3" id="KW-1185">Reference proteome</keyword>
<dbReference type="PROSITE" id="PS51318">
    <property type="entry name" value="TAT"/>
    <property type="match status" value="1"/>
</dbReference>
<gene>
    <name evidence="2" type="ORF">OHJ16_00470</name>
</gene>
<name>A0ABT4I457_9ACTO</name>
<dbReference type="Gene3D" id="3.20.20.370">
    <property type="entry name" value="Glycoside hydrolase/deacetylase"/>
    <property type="match status" value="1"/>
</dbReference>
<evidence type="ECO:0000313" key="2">
    <source>
        <dbReference type="EMBL" id="MCZ0856523.1"/>
    </source>
</evidence>
<accession>A0ABT4I457</accession>
<dbReference type="InterPro" id="IPR002509">
    <property type="entry name" value="NODB_dom"/>
</dbReference>
<reference evidence="2" key="1">
    <citation type="submission" date="2022-10" db="EMBL/GenBank/DDBJ databases">
        <title>Genome sequence of Actinomyces israelii ATCC 10048.</title>
        <authorList>
            <person name="Watt R.M."/>
            <person name="Tong W.M."/>
        </authorList>
    </citation>
    <scope>NUCLEOTIDE SEQUENCE</scope>
    <source>
        <strain evidence="2">ATCC 10048</strain>
    </source>
</reference>
<proteinExistence type="predicted"/>
<dbReference type="PROSITE" id="PS51677">
    <property type="entry name" value="NODB"/>
    <property type="match status" value="1"/>
</dbReference>